<organism evidence="5 6">
    <name type="scientific">Fannyhessea vaginae PB189-T1-4</name>
    <dbReference type="NCBI Taxonomy" id="866774"/>
    <lineage>
        <taxon>Bacteria</taxon>
        <taxon>Bacillati</taxon>
        <taxon>Actinomycetota</taxon>
        <taxon>Coriobacteriia</taxon>
        <taxon>Coriobacteriales</taxon>
        <taxon>Atopobiaceae</taxon>
        <taxon>Fannyhessea</taxon>
    </lineage>
</organism>
<feature type="region of interest" description="Disordered" evidence="3">
    <location>
        <begin position="308"/>
        <end position="340"/>
    </location>
</feature>
<feature type="compositionally biased region" description="Low complexity" evidence="3">
    <location>
        <begin position="328"/>
        <end position="340"/>
    </location>
</feature>
<keyword evidence="6" id="KW-1185">Reference proteome</keyword>
<protein>
    <recommendedName>
        <fullName evidence="4">AAA domain-containing protein</fullName>
    </recommendedName>
</protein>
<accession>A0ABN0AYJ3</accession>
<dbReference type="InterPro" id="IPR027417">
    <property type="entry name" value="P-loop_NTPase"/>
</dbReference>
<dbReference type="EMBL" id="AEDQ01000033">
    <property type="protein sequence ID" value="EFL43574.1"/>
    <property type="molecule type" value="Genomic_DNA"/>
</dbReference>
<sequence>MSTSIPQKSNRQMNACTNEHWLACCYPGHQPILNKAYELCKCALPLEYVADGSALRKRVQRLGAQRCSVLVGLTQDGVSDINLAAALVHDGCARVMLVGVGISGSVRSRAMAAGISDVWDMQAFGCIGFDGNANRATLAHSAPELRSKPVQTHEPAPASLRADDAALQYVNNVQTRCNDDSAEARLASALASRKIDPDIAAILSDTSMSDVTDAPATPAAPVAPAEPAQDSYTPTMPSFAEQLQDVAKQLQRIGVDMAQATHGSSCGLSAQDSSAHNKAHLAQLARNDDIDDLDMDDMLQAMFDDQIAAPTSGGTADTPRTAGTSRSAAAPAADKAAAAPNTSLPAASSLSLSLPSITNESTSLSLDAHQPSGKSENAAETPVGEEDAHYPRGQAPIICFTSGRGAMGKTTLACATAALFAQAHVRCALIDLDLSCGNAARAFGIEHPFDLARLYASPQLLEIIDKSAVYVNDNLALWGPCEKPETAELVNDAIPALISYATNNFDVVVIDTSTTFTDAVCQAVQAADRVMIIHDDMFDALSSLGRTSALVVRLGVARTRICRVQNYANAHAKLDFDFARGEIGLEGASVYGICDGGSDIGELMSLGNMLDICAGNSTFIKSMQTMVTELAHSLRIDLKPDHEHARTASKSRKRTRTFFGKKERCAS</sequence>
<dbReference type="Gene3D" id="3.40.50.300">
    <property type="entry name" value="P-loop containing nucleotide triphosphate hydrolases"/>
    <property type="match status" value="1"/>
</dbReference>
<proteinExistence type="predicted"/>
<dbReference type="InterPro" id="IPR050625">
    <property type="entry name" value="ParA/MinD_ATPase"/>
</dbReference>
<dbReference type="SUPFAM" id="SSF52540">
    <property type="entry name" value="P-loop containing nucleoside triphosphate hydrolases"/>
    <property type="match status" value="1"/>
</dbReference>
<feature type="domain" description="AAA" evidence="4">
    <location>
        <begin position="397"/>
        <end position="538"/>
    </location>
</feature>
<keyword evidence="2" id="KW-0067">ATP-binding</keyword>
<feature type="compositionally biased region" description="Basic residues" evidence="3">
    <location>
        <begin position="647"/>
        <end position="656"/>
    </location>
</feature>
<dbReference type="PANTHER" id="PTHR43384:SF6">
    <property type="entry name" value="SEPTUM SITE-DETERMINING PROTEIN MIND HOMOLOG, CHLOROPLASTIC"/>
    <property type="match status" value="1"/>
</dbReference>
<feature type="region of interest" description="Disordered" evidence="3">
    <location>
        <begin position="361"/>
        <end position="389"/>
    </location>
</feature>
<dbReference type="InterPro" id="IPR025669">
    <property type="entry name" value="AAA_dom"/>
</dbReference>
<evidence type="ECO:0000256" key="1">
    <source>
        <dbReference type="ARBA" id="ARBA00022741"/>
    </source>
</evidence>
<keyword evidence="1" id="KW-0547">Nucleotide-binding</keyword>
<comment type="caution">
    <text evidence="5">The sequence shown here is derived from an EMBL/GenBank/DDBJ whole genome shotgun (WGS) entry which is preliminary data.</text>
</comment>
<dbReference type="RefSeq" id="WP_006304696.1">
    <property type="nucleotide sequence ID" value="NZ_AEDQ01000033.1"/>
</dbReference>
<feature type="region of interest" description="Disordered" evidence="3">
    <location>
        <begin position="212"/>
        <end position="232"/>
    </location>
</feature>
<evidence type="ECO:0000259" key="4">
    <source>
        <dbReference type="Pfam" id="PF13614"/>
    </source>
</evidence>
<evidence type="ECO:0000256" key="3">
    <source>
        <dbReference type="SAM" id="MobiDB-lite"/>
    </source>
</evidence>
<feature type="compositionally biased region" description="Low complexity" evidence="3">
    <location>
        <begin position="214"/>
        <end position="228"/>
    </location>
</feature>
<gene>
    <name evidence="5" type="ORF">HMPREF9248_0642</name>
</gene>
<evidence type="ECO:0000313" key="5">
    <source>
        <dbReference type="EMBL" id="EFL43574.1"/>
    </source>
</evidence>
<evidence type="ECO:0000313" key="6">
    <source>
        <dbReference type="Proteomes" id="UP000004431"/>
    </source>
</evidence>
<dbReference type="Pfam" id="PF13614">
    <property type="entry name" value="AAA_31"/>
    <property type="match status" value="1"/>
</dbReference>
<evidence type="ECO:0000256" key="2">
    <source>
        <dbReference type="ARBA" id="ARBA00022840"/>
    </source>
</evidence>
<feature type="region of interest" description="Disordered" evidence="3">
    <location>
        <begin position="642"/>
        <end position="667"/>
    </location>
</feature>
<dbReference type="PANTHER" id="PTHR43384">
    <property type="entry name" value="SEPTUM SITE-DETERMINING PROTEIN MIND HOMOLOG, CHLOROPLASTIC-RELATED"/>
    <property type="match status" value="1"/>
</dbReference>
<name>A0ABN0AYJ3_9ACTN</name>
<dbReference type="Proteomes" id="UP000004431">
    <property type="component" value="Unassembled WGS sequence"/>
</dbReference>
<reference evidence="5 6" key="1">
    <citation type="submission" date="2010-08" db="EMBL/GenBank/DDBJ databases">
        <authorList>
            <person name="Durkin A.S."/>
            <person name="Madupu R."/>
            <person name="Torralba M."/>
            <person name="Gillis M."/>
            <person name="Methe B."/>
            <person name="Sutton G."/>
            <person name="Nelson K.E."/>
        </authorList>
    </citation>
    <scope>NUCLEOTIDE SEQUENCE [LARGE SCALE GENOMIC DNA]</scope>
    <source>
        <strain evidence="5 6">PB189-T1-4</strain>
    </source>
</reference>